<proteinExistence type="predicted"/>
<evidence type="ECO:0000256" key="1">
    <source>
        <dbReference type="ARBA" id="ARBA00022679"/>
    </source>
</evidence>
<dbReference type="GO" id="GO:0008897">
    <property type="term" value="F:holo-[acyl-carrier-protein] synthase activity"/>
    <property type="evidence" value="ECO:0007669"/>
    <property type="project" value="InterPro"/>
</dbReference>
<dbReference type="InterPro" id="IPR004568">
    <property type="entry name" value="Ppantetheine-prot_Trfase_dom"/>
</dbReference>
<sequence>MMTSIDFQDCTVHLIPLPQPQPGDDKRHREREACASLVAKAFGSCSRTAHYEDGAPYVDTNPDIPISISHSDTTCALAIARSRHMCIGIDIERPRMQLRRVAARFLTDDEYPKLCLLDEDRQLDHLLKKWTAKEAVYKAARTPGLGLKEIQVSDDFSRAETPGQAYRISYHRFSDGEMLCIALSEDDRAQLIS</sequence>
<evidence type="ECO:0000256" key="3">
    <source>
        <dbReference type="ARBA" id="ARBA00022842"/>
    </source>
</evidence>
<dbReference type="AlphaFoldDB" id="A0A4P7W0U1"/>
<gene>
    <name evidence="5" type="ORF">E7747_03765</name>
</gene>
<accession>A0A4P7W0U1</accession>
<evidence type="ECO:0000259" key="4">
    <source>
        <dbReference type="Pfam" id="PF01648"/>
    </source>
</evidence>
<organism evidence="5 6">
    <name type="scientific">Duncaniella dubosii</name>
    <dbReference type="NCBI Taxonomy" id="2518971"/>
    <lineage>
        <taxon>Bacteria</taxon>
        <taxon>Pseudomonadati</taxon>
        <taxon>Bacteroidota</taxon>
        <taxon>Bacteroidia</taxon>
        <taxon>Bacteroidales</taxon>
        <taxon>Muribaculaceae</taxon>
        <taxon>Duncaniella</taxon>
    </lineage>
</organism>
<dbReference type="InterPro" id="IPR008278">
    <property type="entry name" value="4-PPantetheinyl_Trfase_dom"/>
</dbReference>
<evidence type="ECO:0000256" key="2">
    <source>
        <dbReference type="ARBA" id="ARBA00022723"/>
    </source>
</evidence>
<dbReference type="Gene3D" id="3.90.470.20">
    <property type="entry name" value="4'-phosphopantetheinyl transferase domain"/>
    <property type="match status" value="1"/>
</dbReference>
<keyword evidence="1 5" id="KW-0808">Transferase</keyword>
<evidence type="ECO:0000313" key="6">
    <source>
        <dbReference type="Proteomes" id="UP000297149"/>
    </source>
</evidence>
<dbReference type="EMBL" id="CP039396">
    <property type="protein sequence ID" value="QCD41494.1"/>
    <property type="molecule type" value="Genomic_DNA"/>
</dbReference>
<dbReference type="Proteomes" id="UP000297149">
    <property type="component" value="Chromosome"/>
</dbReference>
<dbReference type="GO" id="GO:0000287">
    <property type="term" value="F:magnesium ion binding"/>
    <property type="evidence" value="ECO:0007669"/>
    <property type="project" value="InterPro"/>
</dbReference>
<keyword evidence="3" id="KW-0460">Magnesium</keyword>
<dbReference type="SUPFAM" id="SSF56214">
    <property type="entry name" value="4'-phosphopantetheinyl transferase"/>
    <property type="match status" value="1"/>
</dbReference>
<protein>
    <submittedName>
        <fullName evidence="5">4'-phosphopantetheinyl transferase superfamily protein</fullName>
    </submittedName>
</protein>
<name>A0A4P7W0U1_9BACT</name>
<feature type="domain" description="4'-phosphopantetheinyl transferase" evidence="4">
    <location>
        <begin position="87"/>
        <end position="170"/>
    </location>
</feature>
<reference evidence="6" key="1">
    <citation type="submission" date="2019-02" db="EMBL/GenBank/DDBJ databases">
        <title>Isolation and identification of novel species under the genus Muribaculum.</title>
        <authorList>
            <person name="Miyake S."/>
            <person name="Ding Y."/>
            <person name="Low A."/>
            <person name="Soh M."/>
            <person name="Seedorf H."/>
        </authorList>
    </citation>
    <scope>NUCLEOTIDE SEQUENCE [LARGE SCALE GENOMIC DNA]</scope>
    <source>
        <strain evidence="6">H5</strain>
    </source>
</reference>
<dbReference type="InterPro" id="IPR037143">
    <property type="entry name" value="4-PPantetheinyl_Trfase_dom_sf"/>
</dbReference>
<dbReference type="Pfam" id="PF01648">
    <property type="entry name" value="ACPS"/>
    <property type="match status" value="1"/>
</dbReference>
<dbReference type="GO" id="GO:0006633">
    <property type="term" value="P:fatty acid biosynthetic process"/>
    <property type="evidence" value="ECO:0007669"/>
    <property type="project" value="InterPro"/>
</dbReference>
<dbReference type="KEGG" id="ddb:E7747_03765"/>
<evidence type="ECO:0000313" key="5">
    <source>
        <dbReference type="EMBL" id="QCD41494.1"/>
    </source>
</evidence>
<keyword evidence="6" id="KW-1185">Reference proteome</keyword>
<keyword evidence="2" id="KW-0479">Metal-binding</keyword>
<dbReference type="RefSeq" id="WP_136414197.1">
    <property type="nucleotide sequence ID" value="NZ_CAXHQF010000009.1"/>
</dbReference>
<dbReference type="NCBIfam" id="TIGR00556">
    <property type="entry name" value="pantethn_trn"/>
    <property type="match status" value="1"/>
</dbReference>